<accession>A0AC34QZM9</accession>
<dbReference type="Proteomes" id="UP000887576">
    <property type="component" value="Unplaced"/>
</dbReference>
<proteinExistence type="predicted"/>
<sequence length="420" mass="45389">MMVACGASSVAVACRLATPPDMSGSEGSCIPSPTPLLIDQLKQDLKLAADNNDEALGISICHKLEKLNITKEQLEATRIGAVVNEIRKSVAKECPKFSVACRELIKTWRKQTETYTRSGSSCGGSNGVTPSMGISPALKRLVTPQTPHRLADGLSKSQVSSPSVENVIPSTMSSGNLVAQAVEKVQQYNGFKRKIDAAPSKDEVPFKRSKSALIPNIGSPQLSLSAVRRDAQSTAELVAQLSENLPTTLAPDLSSTKSNSLSPPVIKLTRVPASQPIIQEEKREKRKYTKRAAKFFKNASDSTSDLLPNNGIAPAELSLSKLKISKKPVTIPSAPAKKVDWYASIPSLEELQKRAQEKIATKSQNVTKPFIENVSGREVVCLPFVDVGIPDVVEYNYPAEENPKIECPYPRAARYALKGI</sequence>
<protein>
    <submittedName>
        <fullName evidence="2">TFIIS N-terminal domain-containing protein</fullName>
    </submittedName>
</protein>
<evidence type="ECO:0000313" key="2">
    <source>
        <dbReference type="WBParaSite" id="JU765_v2.g20692.t1"/>
    </source>
</evidence>
<reference evidence="2" key="1">
    <citation type="submission" date="2022-11" db="UniProtKB">
        <authorList>
            <consortium name="WormBaseParasite"/>
        </authorList>
    </citation>
    <scope>IDENTIFICATION</scope>
</reference>
<evidence type="ECO:0000313" key="1">
    <source>
        <dbReference type="Proteomes" id="UP000887576"/>
    </source>
</evidence>
<organism evidence="1 2">
    <name type="scientific">Panagrolaimus sp. JU765</name>
    <dbReference type="NCBI Taxonomy" id="591449"/>
    <lineage>
        <taxon>Eukaryota</taxon>
        <taxon>Metazoa</taxon>
        <taxon>Ecdysozoa</taxon>
        <taxon>Nematoda</taxon>
        <taxon>Chromadorea</taxon>
        <taxon>Rhabditida</taxon>
        <taxon>Tylenchina</taxon>
        <taxon>Panagrolaimomorpha</taxon>
        <taxon>Panagrolaimoidea</taxon>
        <taxon>Panagrolaimidae</taxon>
        <taxon>Panagrolaimus</taxon>
    </lineage>
</organism>
<name>A0AC34QZM9_9BILA</name>
<dbReference type="WBParaSite" id="JU765_v2.g20692.t1">
    <property type="protein sequence ID" value="JU765_v2.g20692.t1"/>
    <property type="gene ID" value="JU765_v2.g20692"/>
</dbReference>